<dbReference type="Pfam" id="PF02738">
    <property type="entry name" value="MoCoBD_1"/>
    <property type="match status" value="1"/>
</dbReference>
<dbReference type="Gene3D" id="3.90.1170.50">
    <property type="entry name" value="Aldehyde oxidase/xanthine dehydrogenase, a/b hammerhead"/>
    <property type="match status" value="1"/>
</dbReference>
<protein>
    <submittedName>
        <fullName evidence="2">Putative xanthine dehydrogenase subunit D</fullName>
        <ecNumber evidence="2">1.17.1.4</ecNumber>
    </submittedName>
</protein>
<feature type="domain" description="Aldehyde oxidase/xanthine dehydrogenase a/b hammerhead" evidence="1">
    <location>
        <begin position="45"/>
        <end position="136"/>
    </location>
</feature>
<dbReference type="Pfam" id="PF20256">
    <property type="entry name" value="MoCoBD_2"/>
    <property type="match status" value="1"/>
</dbReference>
<dbReference type="EMBL" id="CP036290">
    <property type="protein sequence ID" value="QDU83393.1"/>
    <property type="molecule type" value="Genomic_DNA"/>
</dbReference>
<reference evidence="2 3" key="1">
    <citation type="submission" date="2019-02" db="EMBL/GenBank/DDBJ databases">
        <title>Deep-cultivation of Planctomycetes and their phenomic and genomic characterization uncovers novel biology.</title>
        <authorList>
            <person name="Wiegand S."/>
            <person name="Jogler M."/>
            <person name="Boedeker C."/>
            <person name="Pinto D."/>
            <person name="Vollmers J."/>
            <person name="Rivas-Marin E."/>
            <person name="Kohn T."/>
            <person name="Peeters S.H."/>
            <person name="Heuer A."/>
            <person name="Rast P."/>
            <person name="Oberbeckmann S."/>
            <person name="Bunk B."/>
            <person name="Jeske O."/>
            <person name="Meyerdierks A."/>
            <person name="Storesund J.E."/>
            <person name="Kallscheuer N."/>
            <person name="Luecker S."/>
            <person name="Lage O.M."/>
            <person name="Pohl T."/>
            <person name="Merkel B.J."/>
            <person name="Hornburger P."/>
            <person name="Mueller R.-W."/>
            <person name="Bruemmer F."/>
            <person name="Labrenz M."/>
            <person name="Spormann A.M."/>
            <person name="Op den Camp H."/>
            <person name="Overmann J."/>
            <person name="Amann R."/>
            <person name="Jetten M.S.M."/>
            <person name="Mascher T."/>
            <person name="Medema M.H."/>
            <person name="Devos D.P."/>
            <person name="Kaster A.-K."/>
            <person name="Ovreas L."/>
            <person name="Rohde M."/>
            <person name="Galperin M.Y."/>
            <person name="Jogler C."/>
        </authorList>
    </citation>
    <scope>NUCLEOTIDE SEQUENCE [LARGE SCALE GENOMIC DNA]</scope>
    <source>
        <strain evidence="2 3">Pla163</strain>
    </source>
</reference>
<dbReference type="InterPro" id="IPR046867">
    <property type="entry name" value="AldOxase/xan_DH_MoCoBD2"/>
</dbReference>
<gene>
    <name evidence="2" type="primary">pucD</name>
    <name evidence="2" type="ORF">Pla163_04920</name>
</gene>
<evidence type="ECO:0000313" key="3">
    <source>
        <dbReference type="Proteomes" id="UP000319342"/>
    </source>
</evidence>
<keyword evidence="2" id="KW-0560">Oxidoreductase</keyword>
<dbReference type="InterPro" id="IPR052516">
    <property type="entry name" value="N-heterocyclic_Hydroxylase"/>
</dbReference>
<dbReference type="InterPro" id="IPR036856">
    <property type="entry name" value="Ald_Oxase/Xan_DH_a/b_sf"/>
</dbReference>
<keyword evidence="3" id="KW-1185">Reference proteome</keyword>
<accession>A0A518CVZ0</accession>
<dbReference type="Gene3D" id="3.30.365.10">
    <property type="entry name" value="Aldehyde oxidase/xanthine dehydrogenase, molybdopterin binding domain"/>
    <property type="match status" value="4"/>
</dbReference>
<dbReference type="GO" id="GO:0004854">
    <property type="term" value="F:xanthine dehydrogenase activity"/>
    <property type="evidence" value="ECO:0007669"/>
    <property type="project" value="UniProtKB-EC"/>
</dbReference>
<organism evidence="2 3">
    <name type="scientific">Rohdeia mirabilis</name>
    <dbReference type="NCBI Taxonomy" id="2528008"/>
    <lineage>
        <taxon>Bacteria</taxon>
        <taxon>Pseudomonadati</taxon>
        <taxon>Planctomycetota</taxon>
        <taxon>Planctomycetia</taxon>
        <taxon>Planctomycetia incertae sedis</taxon>
        <taxon>Rohdeia</taxon>
    </lineage>
</organism>
<sequence>MSSDPKSADPATISFTVQESSWTPRKEMTVLDRDIPRIDGPDKVTGRARYSHDMRLPNMVYARLVLAKTPRATVDEIDIAAAQQIEGVVHVGIQKNAGDELAYLGDDSVVAYVAAETPEAAKDAARAVRFMLSPKAPVVTREQSLDPEAPQITRRGNVRAGRGPRGADETEALLEKSAHQVRATYTLPIQHHVCLETHGCVVDFDAAAGEATVYASTQMVSGNAGMFAGLLGLDASKVRIVCQHMGGGFGSKFGPDLQGAIACTIAKATGRPVHLMLDRPQEFQMAGNRSGTHAEVALGCDADGKLTAAAGTIDKLGGVGNGSFPGFPYIYECPSAAQTRSVHTALDSNRAMRAPGHPQASFVMESAVDELAYAVGIGPLEMRMRNAPDDVWKRHLRVVAKEIGWAEHPHKTAPGTPGADGWTEGIGFGLATWRAGGSGGGRCDITIERDGSVISSCGVQDLGTGSRTYVAAIPAEELGLTIEDVTARIGDSALPPGVGSGGSVTTGSIAPVIKQAAHNARVEFEKRLSEITEVAPGGYVWENGSIRTEDGSFDVPFRDACSLLGNKAITASAGFDESNHLTAGGRLHGAQAARVRVDTVTGRVVVVDMVAIQDTGLPLNRLAVRSQINGGMIQALSYGLLEERIVDPELGLLLTDNLESYKIAGSREIGAIRSIIDDEDDRWSVTGMAEATSIPGHSAIANAIFNACGARLRSVPFTPDRVLDALAERA</sequence>
<dbReference type="SMART" id="SM01008">
    <property type="entry name" value="Ald_Xan_dh_C"/>
    <property type="match status" value="1"/>
</dbReference>
<dbReference type="Pfam" id="PF01315">
    <property type="entry name" value="Ald_Xan_dh_C"/>
    <property type="match status" value="1"/>
</dbReference>
<dbReference type="RefSeq" id="WP_145182998.1">
    <property type="nucleotide sequence ID" value="NZ_CP036290.1"/>
</dbReference>
<dbReference type="InterPro" id="IPR037165">
    <property type="entry name" value="AldOxase/xan_DH_Mopterin-bd_sf"/>
</dbReference>
<dbReference type="InterPro" id="IPR000674">
    <property type="entry name" value="Ald_Oxase/Xan_DH_a/b"/>
</dbReference>
<evidence type="ECO:0000313" key="2">
    <source>
        <dbReference type="EMBL" id="QDU83393.1"/>
    </source>
</evidence>
<dbReference type="PANTHER" id="PTHR47495">
    <property type="entry name" value="ALDEHYDE DEHYDROGENASE"/>
    <property type="match status" value="1"/>
</dbReference>
<dbReference type="PANTHER" id="PTHR47495:SF1">
    <property type="entry name" value="BLL3820 PROTEIN"/>
    <property type="match status" value="1"/>
</dbReference>
<dbReference type="SUPFAM" id="SSF54665">
    <property type="entry name" value="CO dehydrogenase molybdoprotein N-domain-like"/>
    <property type="match status" value="1"/>
</dbReference>
<dbReference type="InterPro" id="IPR008274">
    <property type="entry name" value="AldOxase/xan_DH_MoCoBD1"/>
</dbReference>
<proteinExistence type="predicted"/>
<dbReference type="OrthoDB" id="221297at2"/>
<dbReference type="EC" id="1.17.1.4" evidence="2"/>
<name>A0A518CVZ0_9BACT</name>
<dbReference type="Proteomes" id="UP000319342">
    <property type="component" value="Chromosome"/>
</dbReference>
<evidence type="ECO:0000259" key="1">
    <source>
        <dbReference type="SMART" id="SM01008"/>
    </source>
</evidence>
<dbReference type="AlphaFoldDB" id="A0A518CVZ0"/>
<dbReference type="SUPFAM" id="SSF56003">
    <property type="entry name" value="Molybdenum cofactor-binding domain"/>
    <property type="match status" value="1"/>
</dbReference>